<feature type="compositionally biased region" description="Pro residues" evidence="10">
    <location>
        <begin position="761"/>
        <end position="773"/>
    </location>
</feature>
<dbReference type="AlphaFoldDB" id="A0A1B7N640"/>
<keyword evidence="5" id="KW-0130">Cell adhesion</keyword>
<accession>A0A1B7N640</accession>
<dbReference type="GO" id="GO:0007155">
    <property type="term" value="P:cell adhesion"/>
    <property type="evidence" value="ECO:0007669"/>
    <property type="project" value="UniProtKB-KW"/>
</dbReference>
<dbReference type="PANTHER" id="PTHR46507">
    <property type="entry name" value="AFADIN- AND ALPHA-ACTININ-BINDING PROTEIN"/>
    <property type="match status" value="1"/>
</dbReference>
<dbReference type="OrthoDB" id="312015at2759"/>
<name>A0A1B7N640_9AGAM</name>
<feature type="compositionally biased region" description="Basic and acidic residues" evidence="10">
    <location>
        <begin position="748"/>
        <end position="759"/>
    </location>
</feature>
<evidence type="ECO:0000256" key="5">
    <source>
        <dbReference type="ARBA" id="ARBA00022889"/>
    </source>
</evidence>
<evidence type="ECO:0000256" key="3">
    <source>
        <dbReference type="ARBA" id="ARBA00009291"/>
    </source>
</evidence>
<dbReference type="Pfam" id="PF11559">
    <property type="entry name" value="ADIP"/>
    <property type="match status" value="1"/>
</dbReference>
<organism evidence="11 12">
    <name type="scientific">Rhizopogon vinicolor AM-OR11-026</name>
    <dbReference type="NCBI Taxonomy" id="1314800"/>
    <lineage>
        <taxon>Eukaryota</taxon>
        <taxon>Fungi</taxon>
        <taxon>Dikarya</taxon>
        <taxon>Basidiomycota</taxon>
        <taxon>Agaricomycotina</taxon>
        <taxon>Agaricomycetes</taxon>
        <taxon>Agaricomycetidae</taxon>
        <taxon>Boletales</taxon>
        <taxon>Suillineae</taxon>
        <taxon>Rhizopogonaceae</taxon>
        <taxon>Rhizopogon</taxon>
    </lineage>
</organism>
<comment type="similarity">
    <text evidence="3">Belongs to the ADIP family.</text>
</comment>
<feature type="region of interest" description="Disordered" evidence="10">
    <location>
        <begin position="456"/>
        <end position="484"/>
    </location>
</feature>
<evidence type="ECO:0000256" key="9">
    <source>
        <dbReference type="SAM" id="Coils"/>
    </source>
</evidence>
<keyword evidence="8" id="KW-0206">Cytoskeleton</keyword>
<reference evidence="11 12" key="1">
    <citation type="submission" date="2016-06" db="EMBL/GenBank/DDBJ databases">
        <title>Comparative genomics of the ectomycorrhizal sister species Rhizopogon vinicolor and Rhizopogon vesiculosus (Basidiomycota: Boletales) reveals a divergence of the mating type B locus.</title>
        <authorList>
            <consortium name="DOE Joint Genome Institute"/>
            <person name="Mujic A.B."/>
            <person name="Kuo A."/>
            <person name="Tritt A."/>
            <person name="Lipzen A."/>
            <person name="Chen C."/>
            <person name="Johnson J."/>
            <person name="Sharma A."/>
            <person name="Barry K."/>
            <person name="Grigoriev I.V."/>
            <person name="Spatafora J.W."/>
        </authorList>
    </citation>
    <scope>NUCLEOTIDE SEQUENCE [LARGE SCALE GENOMIC DNA]</scope>
    <source>
        <strain evidence="11 12">AM-OR11-026</strain>
    </source>
</reference>
<dbReference type="Proteomes" id="UP000092154">
    <property type="component" value="Unassembled WGS sequence"/>
</dbReference>
<comment type="subcellular location">
    <subcellularLocation>
        <location evidence="1">Cell junction</location>
    </subcellularLocation>
    <subcellularLocation>
        <location evidence="2">Cytoplasm</location>
        <location evidence="2">Cytoskeleton</location>
        <location evidence="2">Microtubule organizing center</location>
        <location evidence="2">Centrosome</location>
    </subcellularLocation>
</comment>
<feature type="coiled-coil region" evidence="9">
    <location>
        <begin position="335"/>
        <end position="362"/>
    </location>
</feature>
<keyword evidence="12" id="KW-1185">Reference proteome</keyword>
<dbReference type="InterPro" id="IPR021622">
    <property type="entry name" value="Afadin/alpha-actinin-bd"/>
</dbReference>
<feature type="compositionally biased region" description="Basic residues" evidence="10">
    <location>
        <begin position="471"/>
        <end position="481"/>
    </location>
</feature>
<evidence type="ECO:0000256" key="7">
    <source>
        <dbReference type="ARBA" id="ARBA00023054"/>
    </source>
</evidence>
<evidence type="ECO:0000313" key="12">
    <source>
        <dbReference type="Proteomes" id="UP000092154"/>
    </source>
</evidence>
<dbReference type="InterPro" id="IPR052300">
    <property type="entry name" value="Adhesion_Centrosome_assoc"/>
</dbReference>
<keyword evidence="7 9" id="KW-0175">Coiled coil</keyword>
<evidence type="ECO:0000256" key="10">
    <source>
        <dbReference type="SAM" id="MobiDB-lite"/>
    </source>
</evidence>
<feature type="compositionally biased region" description="Basic and acidic residues" evidence="10">
    <location>
        <begin position="731"/>
        <end position="740"/>
    </location>
</feature>
<dbReference type="InParanoid" id="A0A1B7N640"/>
<gene>
    <name evidence="11" type="ORF">K503DRAFT_737749</name>
</gene>
<protein>
    <submittedName>
        <fullName evidence="11">Uncharacterized protein</fullName>
    </submittedName>
</protein>
<feature type="compositionally biased region" description="Low complexity" evidence="10">
    <location>
        <begin position="719"/>
        <end position="730"/>
    </location>
</feature>
<keyword evidence="6" id="KW-0965">Cell junction</keyword>
<dbReference type="GO" id="GO:0035735">
    <property type="term" value="P:intraciliary transport involved in cilium assembly"/>
    <property type="evidence" value="ECO:0007669"/>
    <property type="project" value="TreeGrafter"/>
</dbReference>
<evidence type="ECO:0000313" key="11">
    <source>
        <dbReference type="EMBL" id="OAX40327.1"/>
    </source>
</evidence>
<feature type="coiled-coil region" evidence="9">
    <location>
        <begin position="394"/>
        <end position="421"/>
    </location>
</feature>
<sequence length="813" mass="88388">MAAMPQKLVHWALDVSISDFGSPYSEASSSDSVTSTSSLQYINSQLVAHGFTPSPGLSCDGLSNSDIDKLAKCLLAMLSQRVNDMSRTEDLSTKIRTLSYDHERLIGMHRSATEKAANAEREMNLYKSRLATAAKVLTASESAHKQTSAELQRTRSSLIALRATHSAELKKKEKDVERIIEKWSKLSEIQTKLSTSSSGLTFRCGNADVGSGSETLGKGKGYLEIALEQAESARASLTDETMALQRLAVSVANRLQSVLHELRSLISPCDEEPAVITHSVLFPFTPPNAASDKVSVLFSSVHNAIEDISKRLLEHPQIITPTAPDYTKASDTLERQRLQGIIDELRSELEEAKKLHERHGAETQALLMQIASQASCTDRDPRDISIDLMTQPERDIAAERLERMKVELDEERRKFTEAAVKLGKEKAALEAEHIRFLEEKRSWQVEQMLSDLPPTPAQAFQPAPQPPLRAQKIKSPRKSPMKPKVVGKVISTKTRVSRRSSSFSIPPPSRMEPAYETEVIPVAIPSSASEASGSESILARPVLPSAFMIPSRSPRTSFPPLEAFLPPMQTTRQLPSRGKLYTSTETESDSASSSDGLSSDPSSPPTPARATIPTIVLPAPLQTPPAAVANIRRPFPLAKPLAPHMSHAYSPVKPSPLSRILMLANSPDSLDGVSEESEDSPTCAVPVAGIKALPRASESDDSPLREKKTEPNIVPLPPLKKALPPESKSLSMKDKAKAKSEPVMPGKLKLEKENREKVPRKPSPSLPPVPQPKPKLSSLTTSRPAPKLPTGKGGARRVLIGSAEAAPLPGWRG</sequence>
<dbReference type="STRING" id="1314800.A0A1B7N640"/>
<feature type="compositionally biased region" description="Low complexity" evidence="10">
    <location>
        <begin position="582"/>
        <end position="601"/>
    </location>
</feature>
<feature type="coiled-coil region" evidence="9">
    <location>
        <begin position="102"/>
        <end position="136"/>
    </location>
</feature>
<evidence type="ECO:0000256" key="1">
    <source>
        <dbReference type="ARBA" id="ARBA00004282"/>
    </source>
</evidence>
<evidence type="ECO:0000256" key="2">
    <source>
        <dbReference type="ARBA" id="ARBA00004300"/>
    </source>
</evidence>
<dbReference type="GO" id="GO:0036064">
    <property type="term" value="C:ciliary basal body"/>
    <property type="evidence" value="ECO:0007669"/>
    <property type="project" value="TreeGrafter"/>
</dbReference>
<evidence type="ECO:0000256" key="6">
    <source>
        <dbReference type="ARBA" id="ARBA00022949"/>
    </source>
</evidence>
<proteinExistence type="inferred from homology"/>
<dbReference type="PANTHER" id="PTHR46507:SF4">
    <property type="entry name" value="SSX FAMILY MEMBER 2 INTERACTING PROTEIN"/>
    <property type="match status" value="1"/>
</dbReference>
<evidence type="ECO:0000256" key="4">
    <source>
        <dbReference type="ARBA" id="ARBA00022490"/>
    </source>
</evidence>
<evidence type="ECO:0000256" key="8">
    <source>
        <dbReference type="ARBA" id="ARBA00023212"/>
    </source>
</evidence>
<feature type="region of interest" description="Disordered" evidence="10">
    <location>
        <begin position="668"/>
        <end position="813"/>
    </location>
</feature>
<feature type="region of interest" description="Disordered" evidence="10">
    <location>
        <begin position="560"/>
        <end position="611"/>
    </location>
</feature>
<keyword evidence="4" id="KW-0963">Cytoplasm</keyword>
<dbReference type="EMBL" id="KV448216">
    <property type="protein sequence ID" value="OAX40327.1"/>
    <property type="molecule type" value="Genomic_DNA"/>
</dbReference>